<dbReference type="PRINTS" id="PR00783">
    <property type="entry name" value="MINTRINSICP"/>
</dbReference>
<keyword evidence="5 9" id="KW-1133">Transmembrane helix</keyword>
<evidence type="ECO:0000256" key="7">
    <source>
        <dbReference type="ARBA" id="ARBA00034651"/>
    </source>
</evidence>
<feature type="transmembrane region" description="Helical" evidence="9">
    <location>
        <begin position="42"/>
        <end position="61"/>
    </location>
</feature>
<accession>A0A9P9GZ52</accession>
<comment type="caution">
    <text evidence="10">The sequence shown here is derived from an EMBL/GenBank/DDBJ whole genome shotgun (WGS) entry which is preliminary data.</text>
</comment>
<dbReference type="Pfam" id="PF00230">
    <property type="entry name" value="MIP"/>
    <property type="match status" value="1"/>
</dbReference>
<comment type="subcellular location">
    <subcellularLocation>
        <location evidence="1">Membrane</location>
        <topology evidence="1">Multi-pass membrane protein</topology>
    </subcellularLocation>
</comment>
<dbReference type="InterPro" id="IPR034294">
    <property type="entry name" value="Aquaporin_transptr"/>
</dbReference>
<dbReference type="GeneID" id="70229610"/>
<proteinExistence type="inferred from homology"/>
<evidence type="ECO:0000256" key="9">
    <source>
        <dbReference type="SAM" id="Phobius"/>
    </source>
</evidence>
<organism evidence="10 11">
    <name type="scientific">Fusarium redolens</name>
    <dbReference type="NCBI Taxonomy" id="48865"/>
    <lineage>
        <taxon>Eukaryota</taxon>
        <taxon>Fungi</taxon>
        <taxon>Dikarya</taxon>
        <taxon>Ascomycota</taxon>
        <taxon>Pezizomycotina</taxon>
        <taxon>Sordariomycetes</taxon>
        <taxon>Hypocreomycetidae</taxon>
        <taxon>Hypocreales</taxon>
        <taxon>Nectriaceae</taxon>
        <taxon>Fusarium</taxon>
        <taxon>Fusarium redolens species complex</taxon>
    </lineage>
</organism>
<dbReference type="GO" id="GO:0015250">
    <property type="term" value="F:water channel activity"/>
    <property type="evidence" value="ECO:0007669"/>
    <property type="project" value="TreeGrafter"/>
</dbReference>
<evidence type="ECO:0000256" key="8">
    <source>
        <dbReference type="RuleBase" id="RU000477"/>
    </source>
</evidence>
<keyword evidence="4" id="KW-0677">Repeat</keyword>
<comment type="catalytic activity">
    <reaction evidence="7">
        <text>H2O(in) = H2O(out)</text>
        <dbReference type="Rhea" id="RHEA:29667"/>
        <dbReference type="ChEBI" id="CHEBI:15377"/>
    </reaction>
</comment>
<evidence type="ECO:0000256" key="5">
    <source>
        <dbReference type="ARBA" id="ARBA00022989"/>
    </source>
</evidence>
<feature type="transmembrane region" description="Helical" evidence="9">
    <location>
        <begin position="231"/>
        <end position="250"/>
    </location>
</feature>
<dbReference type="InterPro" id="IPR023271">
    <property type="entry name" value="Aquaporin-like"/>
</dbReference>
<dbReference type="PANTHER" id="PTHR19139:SF283">
    <property type="entry name" value="AQUAPORIN"/>
    <property type="match status" value="1"/>
</dbReference>
<comment type="similarity">
    <text evidence="2 8">Belongs to the MIP/aquaporin (TC 1.A.8) family.</text>
</comment>
<keyword evidence="6 9" id="KW-0472">Membrane</keyword>
<sequence length="269" mass="28796">MASAAEAHGANGFNGHHHHHQKQQRTHLSEVGTHMVAASGEFVGTFFFLYFGYAGNVIAVLQEPAAAPNGTLANNTIIWIAMAYGFSLLVNVWAFYRISGGLFNPAVSYYTRGQARCADGRAPQLMASMFAGGPVEAMFPGSASQANTTLGPNTSIAQGVFLEMFFTAQLVFVVLMLAAEKSRDTFLAPIGIGLFVFVALIPGVYVTGGSLNPVRSFGCAVGDRDFPGYHWLYWVGPLLGGALAAGYFRLVKMMHYEEANPGQDSPVDV</sequence>
<dbReference type="OrthoDB" id="3222at2759"/>
<evidence type="ECO:0000256" key="1">
    <source>
        <dbReference type="ARBA" id="ARBA00004141"/>
    </source>
</evidence>
<evidence type="ECO:0000256" key="6">
    <source>
        <dbReference type="ARBA" id="ARBA00023136"/>
    </source>
</evidence>
<reference evidence="10" key="1">
    <citation type="journal article" date="2021" name="Nat. Commun.">
        <title>Genetic determinants of endophytism in the Arabidopsis root mycobiome.</title>
        <authorList>
            <person name="Mesny F."/>
            <person name="Miyauchi S."/>
            <person name="Thiergart T."/>
            <person name="Pickel B."/>
            <person name="Atanasova L."/>
            <person name="Karlsson M."/>
            <person name="Huettel B."/>
            <person name="Barry K.W."/>
            <person name="Haridas S."/>
            <person name="Chen C."/>
            <person name="Bauer D."/>
            <person name="Andreopoulos W."/>
            <person name="Pangilinan J."/>
            <person name="LaButti K."/>
            <person name="Riley R."/>
            <person name="Lipzen A."/>
            <person name="Clum A."/>
            <person name="Drula E."/>
            <person name="Henrissat B."/>
            <person name="Kohler A."/>
            <person name="Grigoriev I.V."/>
            <person name="Martin F.M."/>
            <person name="Hacquard S."/>
        </authorList>
    </citation>
    <scope>NUCLEOTIDE SEQUENCE</scope>
    <source>
        <strain evidence="10">MPI-CAGE-AT-0023</strain>
    </source>
</reference>
<dbReference type="Gene3D" id="1.20.1080.10">
    <property type="entry name" value="Glycerol uptake facilitator protein"/>
    <property type="match status" value="1"/>
</dbReference>
<evidence type="ECO:0000313" key="10">
    <source>
        <dbReference type="EMBL" id="KAH7247487.1"/>
    </source>
</evidence>
<dbReference type="GO" id="GO:0005886">
    <property type="term" value="C:plasma membrane"/>
    <property type="evidence" value="ECO:0007669"/>
    <property type="project" value="TreeGrafter"/>
</dbReference>
<dbReference type="AlphaFoldDB" id="A0A9P9GZ52"/>
<gene>
    <name evidence="10" type="ORF">BKA55DRAFT_691575</name>
</gene>
<dbReference type="Proteomes" id="UP000720189">
    <property type="component" value="Unassembled WGS sequence"/>
</dbReference>
<protein>
    <submittedName>
        <fullName evidence="10">Aquaporin-like protein</fullName>
    </submittedName>
</protein>
<evidence type="ECO:0000256" key="4">
    <source>
        <dbReference type="ARBA" id="ARBA00022737"/>
    </source>
</evidence>
<feature type="transmembrane region" description="Helical" evidence="9">
    <location>
        <begin position="186"/>
        <end position="206"/>
    </location>
</feature>
<dbReference type="PANTHER" id="PTHR19139">
    <property type="entry name" value="AQUAPORIN TRANSPORTER"/>
    <property type="match status" value="1"/>
</dbReference>
<dbReference type="RefSeq" id="XP_046048070.1">
    <property type="nucleotide sequence ID" value="XM_046199656.1"/>
</dbReference>
<keyword evidence="8" id="KW-0813">Transport</keyword>
<dbReference type="EMBL" id="JAGMUX010000010">
    <property type="protein sequence ID" value="KAH7247487.1"/>
    <property type="molecule type" value="Genomic_DNA"/>
</dbReference>
<name>A0A9P9GZ52_FUSRE</name>
<evidence type="ECO:0000313" key="11">
    <source>
        <dbReference type="Proteomes" id="UP000720189"/>
    </source>
</evidence>
<dbReference type="InterPro" id="IPR000425">
    <property type="entry name" value="MIP"/>
</dbReference>
<dbReference type="SUPFAM" id="SSF81338">
    <property type="entry name" value="Aquaporin-like"/>
    <property type="match status" value="1"/>
</dbReference>
<evidence type="ECO:0000256" key="2">
    <source>
        <dbReference type="ARBA" id="ARBA00006175"/>
    </source>
</evidence>
<evidence type="ECO:0000256" key="3">
    <source>
        <dbReference type="ARBA" id="ARBA00022692"/>
    </source>
</evidence>
<keyword evidence="3 8" id="KW-0812">Transmembrane</keyword>
<feature type="transmembrane region" description="Helical" evidence="9">
    <location>
        <begin position="156"/>
        <end position="179"/>
    </location>
</feature>
<keyword evidence="11" id="KW-1185">Reference proteome</keyword>
<feature type="transmembrane region" description="Helical" evidence="9">
    <location>
        <begin position="73"/>
        <end position="96"/>
    </location>
</feature>